<comment type="catalytic activity">
    <reaction evidence="16 17">
        <text>UDP-N-acetyl-alpha-D-muramate + NADP(+) = UDP-N-acetyl-3-O-(1-carboxyvinyl)-alpha-D-glucosamine + NADPH + H(+)</text>
        <dbReference type="Rhea" id="RHEA:12248"/>
        <dbReference type="ChEBI" id="CHEBI:15378"/>
        <dbReference type="ChEBI" id="CHEBI:57783"/>
        <dbReference type="ChEBI" id="CHEBI:58349"/>
        <dbReference type="ChEBI" id="CHEBI:68483"/>
        <dbReference type="ChEBI" id="CHEBI:70757"/>
        <dbReference type="EC" id="1.3.1.98"/>
    </reaction>
</comment>
<proteinExistence type="inferred from homology"/>
<dbReference type="HAMAP" id="MF_00037">
    <property type="entry name" value="MurB"/>
    <property type="match status" value="1"/>
</dbReference>
<keyword evidence="15 17" id="KW-0961">Cell wall biogenesis/degradation</keyword>
<evidence type="ECO:0000256" key="17">
    <source>
        <dbReference type="HAMAP-Rule" id="MF_00037"/>
    </source>
</evidence>
<keyword evidence="12 17" id="KW-0573">Peptidoglycan synthesis</keyword>
<comment type="subcellular location">
    <subcellularLocation>
        <location evidence="3 17">Cytoplasm</location>
    </subcellularLocation>
</comment>
<accession>A0ABT9NCC1</accession>
<evidence type="ECO:0000256" key="11">
    <source>
        <dbReference type="ARBA" id="ARBA00022960"/>
    </source>
</evidence>
<comment type="caution">
    <text evidence="19">The sequence shown here is derived from an EMBL/GenBank/DDBJ whole genome shotgun (WGS) entry which is preliminary data.</text>
</comment>
<dbReference type="InterPro" id="IPR003170">
    <property type="entry name" value="MurB"/>
</dbReference>
<comment type="similarity">
    <text evidence="5 17">Belongs to the MurB family.</text>
</comment>
<dbReference type="Gene3D" id="3.30.465.10">
    <property type="match status" value="1"/>
</dbReference>
<organism evidence="19 20">
    <name type="scientific">Arcanobacterium wilhelmae</name>
    <dbReference type="NCBI Taxonomy" id="1803177"/>
    <lineage>
        <taxon>Bacteria</taxon>
        <taxon>Bacillati</taxon>
        <taxon>Actinomycetota</taxon>
        <taxon>Actinomycetes</taxon>
        <taxon>Actinomycetales</taxon>
        <taxon>Actinomycetaceae</taxon>
        <taxon>Arcanobacterium</taxon>
    </lineage>
</organism>
<evidence type="ECO:0000256" key="8">
    <source>
        <dbReference type="ARBA" id="ARBA00022630"/>
    </source>
</evidence>
<evidence type="ECO:0000256" key="15">
    <source>
        <dbReference type="ARBA" id="ARBA00023316"/>
    </source>
</evidence>
<dbReference type="InterPro" id="IPR016166">
    <property type="entry name" value="FAD-bd_PCMH"/>
</dbReference>
<evidence type="ECO:0000256" key="5">
    <source>
        <dbReference type="ARBA" id="ARBA00010485"/>
    </source>
</evidence>
<keyword evidence="6 17" id="KW-0963">Cytoplasm</keyword>
<evidence type="ECO:0000256" key="16">
    <source>
        <dbReference type="ARBA" id="ARBA00048914"/>
    </source>
</evidence>
<keyword evidence="10 17" id="KW-0521">NADP</keyword>
<keyword evidence="7 17" id="KW-0132">Cell division</keyword>
<evidence type="ECO:0000256" key="13">
    <source>
        <dbReference type="ARBA" id="ARBA00023002"/>
    </source>
</evidence>
<comment type="function">
    <text evidence="2 17">Cell wall formation.</text>
</comment>
<evidence type="ECO:0000256" key="1">
    <source>
        <dbReference type="ARBA" id="ARBA00001974"/>
    </source>
</evidence>
<dbReference type="GO" id="GO:0008762">
    <property type="term" value="F:UDP-N-acetylmuramate dehydrogenase activity"/>
    <property type="evidence" value="ECO:0007669"/>
    <property type="project" value="UniProtKB-EC"/>
</dbReference>
<evidence type="ECO:0000256" key="4">
    <source>
        <dbReference type="ARBA" id="ARBA00004752"/>
    </source>
</evidence>
<evidence type="ECO:0000256" key="12">
    <source>
        <dbReference type="ARBA" id="ARBA00022984"/>
    </source>
</evidence>
<dbReference type="PANTHER" id="PTHR21071">
    <property type="entry name" value="UDP-N-ACETYLENOLPYRUVOYLGLUCOSAMINE REDUCTASE"/>
    <property type="match status" value="1"/>
</dbReference>
<keyword evidence="9 17" id="KW-0274">FAD</keyword>
<reference evidence="19 20" key="1">
    <citation type="submission" date="2023-07" db="EMBL/GenBank/DDBJ databases">
        <title>Sequencing the genomes of 1000 actinobacteria strains.</title>
        <authorList>
            <person name="Klenk H.-P."/>
        </authorList>
    </citation>
    <scope>NUCLEOTIDE SEQUENCE [LARGE SCALE GENOMIC DNA]</scope>
    <source>
        <strain evidence="19 20">DSM 102162</strain>
    </source>
</reference>
<evidence type="ECO:0000256" key="10">
    <source>
        <dbReference type="ARBA" id="ARBA00022857"/>
    </source>
</evidence>
<name>A0ABT9NCC1_9ACTO</name>
<evidence type="ECO:0000256" key="2">
    <source>
        <dbReference type="ARBA" id="ARBA00003921"/>
    </source>
</evidence>
<comment type="pathway">
    <text evidence="4 17">Cell wall biogenesis; peptidoglycan biosynthesis.</text>
</comment>
<dbReference type="Gene3D" id="3.90.78.10">
    <property type="entry name" value="UDP-N-acetylenolpyruvoylglucosamine reductase, C-terminal domain"/>
    <property type="match status" value="1"/>
</dbReference>
<dbReference type="Proteomes" id="UP001235966">
    <property type="component" value="Unassembled WGS sequence"/>
</dbReference>
<keyword evidence="20" id="KW-1185">Reference proteome</keyword>
<feature type="active site" evidence="17">
    <location>
        <position position="189"/>
    </location>
</feature>
<keyword evidence="14 17" id="KW-0131">Cell cycle</keyword>
<sequence length="376" mass="39879">MSCELIPQPPSGDIPPVFPAQSNRIGAEPASLADLTTMGVGGTISRYVEAHTREELIAAIREADSAGVPLLVLGGGSNILASDEPFEGVVVRDMRSGIETVMEDGCGGAQMRALAGTPWDDVVRYAIEHEWRGLEALSGIPGAVGAAPVQNIGAYGQELADTFAAATTYDRETGQIKTLFLTDMKFSYRDSILKQSIAQWGYSPRWIVLDVLFHMFRGSMSAPIKYGQLAGALGVEVGQTAPAWQVRETVLALRASKGMVLDDSDRDTFSCGSFFTNPILPAGVAATLPPEAPRYSAGEGLVKTSAAWLIDHAGFPKGFAVGERASLSTKHTLALTNRGGATSADIRQLARHIQEGVRAAYGVDLHPEPVVLGETL</sequence>
<dbReference type="InterPro" id="IPR036318">
    <property type="entry name" value="FAD-bd_PCMH-like_sf"/>
</dbReference>
<dbReference type="EC" id="1.3.1.98" evidence="17"/>
<dbReference type="NCBIfam" id="NF010478">
    <property type="entry name" value="PRK13903.1"/>
    <property type="match status" value="1"/>
</dbReference>
<dbReference type="Pfam" id="PF01565">
    <property type="entry name" value="FAD_binding_4"/>
    <property type="match status" value="1"/>
</dbReference>
<dbReference type="InterPro" id="IPR016167">
    <property type="entry name" value="FAD-bd_PCMH_sub1"/>
</dbReference>
<keyword evidence="13 17" id="KW-0560">Oxidoreductase</keyword>
<evidence type="ECO:0000256" key="3">
    <source>
        <dbReference type="ARBA" id="ARBA00004496"/>
    </source>
</evidence>
<protein>
    <recommendedName>
        <fullName evidence="17">UDP-N-acetylenolpyruvoylglucosamine reductase</fullName>
        <ecNumber evidence="17">1.3.1.98</ecNumber>
    </recommendedName>
    <alternativeName>
        <fullName evidence="17">UDP-N-acetylmuramate dehydrogenase</fullName>
    </alternativeName>
</protein>
<dbReference type="PANTHER" id="PTHR21071:SF4">
    <property type="entry name" value="UDP-N-ACETYLENOLPYRUVOYLGLUCOSAMINE REDUCTASE"/>
    <property type="match status" value="1"/>
</dbReference>
<keyword evidence="8 17" id="KW-0285">Flavoprotein</keyword>
<evidence type="ECO:0000256" key="14">
    <source>
        <dbReference type="ARBA" id="ARBA00023306"/>
    </source>
</evidence>
<dbReference type="Pfam" id="PF02873">
    <property type="entry name" value="MurB_C"/>
    <property type="match status" value="1"/>
</dbReference>
<dbReference type="NCBIfam" id="TIGR00179">
    <property type="entry name" value="murB"/>
    <property type="match status" value="1"/>
</dbReference>
<evidence type="ECO:0000256" key="6">
    <source>
        <dbReference type="ARBA" id="ARBA00022490"/>
    </source>
</evidence>
<dbReference type="InterPro" id="IPR006094">
    <property type="entry name" value="Oxid_FAD_bind_N"/>
</dbReference>
<evidence type="ECO:0000313" key="19">
    <source>
        <dbReference type="EMBL" id="MDP9801365.1"/>
    </source>
</evidence>
<dbReference type="Gene3D" id="3.30.43.10">
    <property type="entry name" value="Uridine Diphospho-n-acetylenolpyruvylglucosamine Reductase, domain 2"/>
    <property type="match status" value="1"/>
</dbReference>
<feature type="active site" evidence="17">
    <location>
        <position position="368"/>
    </location>
</feature>
<evidence type="ECO:0000256" key="9">
    <source>
        <dbReference type="ARBA" id="ARBA00022827"/>
    </source>
</evidence>
<dbReference type="SUPFAM" id="SSF56194">
    <property type="entry name" value="Uridine diphospho-N-Acetylenolpyruvylglucosamine reductase, MurB, C-terminal domain"/>
    <property type="match status" value="1"/>
</dbReference>
<feature type="domain" description="FAD-binding PCMH-type" evidence="18">
    <location>
        <begin position="40"/>
        <end position="218"/>
    </location>
</feature>
<evidence type="ECO:0000313" key="20">
    <source>
        <dbReference type="Proteomes" id="UP001235966"/>
    </source>
</evidence>
<dbReference type="PROSITE" id="PS51387">
    <property type="entry name" value="FAD_PCMH"/>
    <property type="match status" value="1"/>
</dbReference>
<gene>
    <name evidence="17" type="primary">murB</name>
    <name evidence="19" type="ORF">J2S49_001441</name>
</gene>
<feature type="active site" description="Proton donor" evidence="17">
    <location>
        <position position="273"/>
    </location>
</feature>
<dbReference type="InterPro" id="IPR036635">
    <property type="entry name" value="MurB_C_sf"/>
</dbReference>
<comment type="cofactor">
    <cofactor evidence="1 17">
        <name>FAD</name>
        <dbReference type="ChEBI" id="CHEBI:57692"/>
    </cofactor>
</comment>
<dbReference type="EMBL" id="JAUSQW010000001">
    <property type="protein sequence ID" value="MDP9801365.1"/>
    <property type="molecule type" value="Genomic_DNA"/>
</dbReference>
<dbReference type="InterPro" id="IPR016169">
    <property type="entry name" value="FAD-bd_PCMH_sub2"/>
</dbReference>
<dbReference type="RefSeq" id="WP_278059308.1">
    <property type="nucleotide sequence ID" value="NZ_CP121247.1"/>
</dbReference>
<evidence type="ECO:0000259" key="18">
    <source>
        <dbReference type="PROSITE" id="PS51387"/>
    </source>
</evidence>
<keyword evidence="11 17" id="KW-0133">Cell shape</keyword>
<evidence type="ECO:0000256" key="7">
    <source>
        <dbReference type="ARBA" id="ARBA00022618"/>
    </source>
</evidence>
<dbReference type="InterPro" id="IPR011601">
    <property type="entry name" value="MurB_C"/>
</dbReference>
<dbReference type="SUPFAM" id="SSF56176">
    <property type="entry name" value="FAD-binding/transporter-associated domain-like"/>
    <property type="match status" value="1"/>
</dbReference>